<organism evidence="1 2">
    <name type="scientific">Streptomyces pyxinae</name>
    <dbReference type="NCBI Taxonomy" id="2970734"/>
    <lineage>
        <taxon>Bacteria</taxon>
        <taxon>Bacillati</taxon>
        <taxon>Actinomycetota</taxon>
        <taxon>Actinomycetes</taxon>
        <taxon>Kitasatosporales</taxon>
        <taxon>Streptomycetaceae</taxon>
        <taxon>Streptomyces</taxon>
    </lineage>
</organism>
<protein>
    <submittedName>
        <fullName evidence="1">Bacteriocin fulvocin C-related protein</fullName>
    </submittedName>
</protein>
<gene>
    <name evidence="1" type="ORF">NX801_30365</name>
</gene>
<reference evidence="1" key="1">
    <citation type="submission" date="2022-08" db="EMBL/GenBank/DDBJ databases">
        <authorList>
            <person name="Somphong A."/>
            <person name="Phongsopitanun W."/>
        </authorList>
    </citation>
    <scope>NUCLEOTIDE SEQUENCE</scope>
    <source>
        <strain evidence="1">LP05-1</strain>
    </source>
</reference>
<evidence type="ECO:0000313" key="2">
    <source>
        <dbReference type="Proteomes" id="UP001431313"/>
    </source>
</evidence>
<proteinExistence type="predicted"/>
<comment type="caution">
    <text evidence="1">The sequence shown here is derived from an EMBL/GenBank/DDBJ whole genome shotgun (WGS) entry which is preliminary data.</text>
</comment>
<keyword evidence="2" id="KW-1185">Reference proteome</keyword>
<name>A0ABT2CR01_9ACTN</name>
<accession>A0ABT2CR01</accession>
<dbReference type="Proteomes" id="UP001431313">
    <property type="component" value="Unassembled WGS sequence"/>
</dbReference>
<dbReference type="NCBIfam" id="NF033852">
    <property type="entry name" value="fulvocin_rel"/>
    <property type="match status" value="1"/>
</dbReference>
<dbReference type="EMBL" id="JANUGQ010000051">
    <property type="protein sequence ID" value="MCS0639863.1"/>
    <property type="molecule type" value="Genomic_DNA"/>
</dbReference>
<dbReference type="RefSeq" id="WP_258791187.1">
    <property type="nucleotide sequence ID" value="NZ_JANUGQ010000051.1"/>
</dbReference>
<sequence length="326" mass="35678">MKQPAIRPRPRWVLAFDATCATCQQIAGTVQRAAGQELEILPLDHADLRAWREPSTATRKPMLFRQTGERVRTWTGPAMVLPLTRRLGLRSTAAVLRGLGQLRHESTRPLPPHGEGGHVVGRSQFLRLGAGTAVAAGIVLFGKTPAFAENSCRTALEWARRNKANLPTTYDELTRYPVVYRRAIYGELGDASRSRLWLEHLKRYRSTSPRMSLRQSAVYERAVAWASVPAHFSATEDSPASRELKELSSAARKAFGRPDTTAMLGALGPAESNSAARAEAAGACTCTDEDDLCTNATHCQYGAGGCQMYRGCGAFWQYVCNGLCVN</sequence>
<evidence type="ECO:0000313" key="1">
    <source>
        <dbReference type="EMBL" id="MCS0639863.1"/>
    </source>
</evidence>